<gene>
    <name evidence="7" type="ORF">DW264_14435</name>
    <name evidence="6" type="ORF">DW856_06335</name>
    <name evidence="5" type="ORF">DW927_11450</name>
    <name evidence="2" type="ORF">ERS852572_00755</name>
    <name evidence="4" type="ORF">GCK47_16125</name>
    <name evidence="3" type="ORF">GMD50_07785</name>
</gene>
<accession>A0A173S619</accession>
<dbReference type="Proteomes" id="UP000478483">
    <property type="component" value="Unassembled WGS sequence"/>
</dbReference>
<keyword evidence="1" id="KW-1133">Transmembrane helix</keyword>
<dbReference type="EMBL" id="WNAJ01000007">
    <property type="protein sequence ID" value="MTR84962.1"/>
    <property type="molecule type" value="Genomic_DNA"/>
</dbReference>
<dbReference type="Proteomes" id="UP000284465">
    <property type="component" value="Unassembled WGS sequence"/>
</dbReference>
<keyword evidence="1" id="KW-0812">Transmembrane</keyword>
<evidence type="ECO:0000256" key="1">
    <source>
        <dbReference type="SAM" id="Phobius"/>
    </source>
</evidence>
<dbReference type="EMBL" id="QSFP01000012">
    <property type="protein sequence ID" value="RHA66507.1"/>
    <property type="molecule type" value="Genomic_DNA"/>
</dbReference>
<dbReference type="Proteomes" id="UP000284051">
    <property type="component" value="Unassembled WGS sequence"/>
</dbReference>
<dbReference type="RefSeq" id="WP_006855365.1">
    <property type="nucleotide sequence ID" value="NZ_CABIYH010000005.1"/>
</dbReference>
<evidence type="ECO:0000313" key="4">
    <source>
        <dbReference type="EMBL" id="MVQ47170.1"/>
    </source>
</evidence>
<dbReference type="EMBL" id="CYXZ01000005">
    <property type="protein sequence ID" value="CUM84768.1"/>
    <property type="molecule type" value="Genomic_DNA"/>
</dbReference>
<dbReference type="PaxDb" id="166486-ERS852572_00755"/>
<evidence type="ECO:0000313" key="8">
    <source>
        <dbReference type="Proteomes" id="UP000095350"/>
    </source>
</evidence>
<reference evidence="2 8" key="1">
    <citation type="submission" date="2015-09" db="EMBL/GenBank/DDBJ databases">
        <authorList>
            <consortium name="Pathogen Informatics"/>
        </authorList>
    </citation>
    <scope>NUCLEOTIDE SEQUENCE [LARGE SCALE GENOMIC DNA]</scope>
    <source>
        <strain evidence="2 8">2789STDY5834960</strain>
    </source>
</reference>
<evidence type="ECO:0000313" key="12">
    <source>
        <dbReference type="Proteomes" id="UP000478483"/>
    </source>
</evidence>
<evidence type="ECO:0000313" key="13">
    <source>
        <dbReference type="Proteomes" id="UP000479531"/>
    </source>
</evidence>
<dbReference type="STRING" id="166486.ERS852572_00755"/>
<dbReference type="Proteomes" id="UP000095350">
    <property type="component" value="Unassembled WGS sequence"/>
</dbReference>
<name>A0A173S619_9FIRM</name>
<dbReference type="Proteomes" id="UP000479531">
    <property type="component" value="Unassembled WGS sequence"/>
</dbReference>
<organism evidence="2 8">
    <name type="scientific">Roseburia intestinalis</name>
    <dbReference type="NCBI Taxonomy" id="166486"/>
    <lineage>
        <taxon>Bacteria</taxon>
        <taxon>Bacillati</taxon>
        <taxon>Bacillota</taxon>
        <taxon>Clostridia</taxon>
        <taxon>Lachnospirales</taxon>
        <taxon>Lachnospiraceae</taxon>
        <taxon>Roseburia</taxon>
    </lineage>
</organism>
<evidence type="ECO:0000313" key="2">
    <source>
        <dbReference type="EMBL" id="CUM84768.1"/>
    </source>
</evidence>
<evidence type="ECO:0000313" key="11">
    <source>
        <dbReference type="Proteomes" id="UP000284465"/>
    </source>
</evidence>
<evidence type="ECO:0000313" key="7">
    <source>
        <dbReference type="EMBL" id="RHG26499.1"/>
    </source>
</evidence>
<evidence type="ECO:0000313" key="6">
    <source>
        <dbReference type="EMBL" id="RHC18561.1"/>
    </source>
</evidence>
<dbReference type="EMBL" id="QSHO01000004">
    <property type="protein sequence ID" value="RHC18561.1"/>
    <property type="molecule type" value="Genomic_DNA"/>
</dbReference>
<evidence type="ECO:0000313" key="5">
    <source>
        <dbReference type="EMBL" id="RHA66507.1"/>
    </source>
</evidence>
<proteinExistence type="predicted"/>
<reference evidence="3 12" key="3">
    <citation type="journal article" date="2019" name="Nat. Med.">
        <title>A library of human gut bacterial isolates paired with longitudinal multiomics data enables mechanistic microbiome research.</title>
        <authorList>
            <person name="Poyet M."/>
            <person name="Groussin M."/>
            <person name="Gibbons S.M."/>
            <person name="Avila-Pacheco J."/>
            <person name="Jiang X."/>
            <person name="Kearney S.M."/>
            <person name="Perrotta A.R."/>
            <person name="Berdy B."/>
            <person name="Zhao S."/>
            <person name="Lieberman T.D."/>
            <person name="Swanson P.K."/>
            <person name="Smith M."/>
            <person name="Roesemann S."/>
            <person name="Alexander J.E."/>
            <person name="Rich S.A."/>
            <person name="Livny J."/>
            <person name="Vlamakis H."/>
            <person name="Clish C."/>
            <person name="Bullock K."/>
            <person name="Deik A."/>
            <person name="Scott J."/>
            <person name="Pierce K.A."/>
            <person name="Xavier R.J."/>
            <person name="Alm E.J."/>
        </authorList>
    </citation>
    <scope>NUCLEOTIDE SEQUENCE [LARGE SCALE GENOMIC DNA]</scope>
    <source>
        <strain evidence="3 12">BIOML-A1</strain>
    </source>
</reference>
<reference evidence="4 13" key="4">
    <citation type="submission" date="2019-10" db="EMBL/GenBank/DDBJ databases">
        <title>Roseburia spp. ameliorate alcoholic fatty liver via restoration of gut barrier function.</title>
        <authorList>
            <person name="Seo B."/>
            <person name="Ko G."/>
        </authorList>
    </citation>
    <scope>NUCLEOTIDE SEQUENCE [LARGE SCALE GENOMIC DNA]</scope>
    <source>
        <strain evidence="4 13">SNUG30017</strain>
    </source>
</reference>
<dbReference type="AlphaFoldDB" id="A0A173S619"/>
<dbReference type="EMBL" id="WGGT01000024">
    <property type="protein sequence ID" value="MVQ47170.1"/>
    <property type="molecule type" value="Genomic_DNA"/>
</dbReference>
<keyword evidence="1" id="KW-0472">Membrane</keyword>
<dbReference type="Proteomes" id="UP000283513">
    <property type="component" value="Unassembled WGS sequence"/>
</dbReference>
<feature type="transmembrane region" description="Helical" evidence="1">
    <location>
        <begin position="12"/>
        <end position="31"/>
    </location>
</feature>
<dbReference type="GeneID" id="61435099"/>
<evidence type="ECO:0000313" key="10">
    <source>
        <dbReference type="Proteomes" id="UP000284051"/>
    </source>
</evidence>
<sequence>MKEWEASITIEAAIIMSMAMLLFFVIMKLGLQLYDETRTLAGGIIKDQTVNAVKLFYELERVRELF</sequence>
<evidence type="ECO:0000313" key="3">
    <source>
        <dbReference type="EMBL" id="MTR84962.1"/>
    </source>
</evidence>
<dbReference type="EMBL" id="QRID01000016">
    <property type="protein sequence ID" value="RHG26499.1"/>
    <property type="molecule type" value="Genomic_DNA"/>
</dbReference>
<protein>
    <submittedName>
        <fullName evidence="2">Uncharacterized protein</fullName>
    </submittedName>
</protein>
<evidence type="ECO:0000313" key="9">
    <source>
        <dbReference type="Proteomes" id="UP000283513"/>
    </source>
</evidence>
<dbReference type="OrthoDB" id="9948432at2"/>
<reference evidence="9 10" key="2">
    <citation type="submission" date="2018-08" db="EMBL/GenBank/DDBJ databases">
        <title>A genome reference for cultivated species of the human gut microbiota.</title>
        <authorList>
            <person name="Zou Y."/>
            <person name="Xue W."/>
            <person name="Luo G."/>
        </authorList>
    </citation>
    <scope>NUCLEOTIDE SEQUENCE [LARGE SCALE GENOMIC DNA]</scope>
    <source>
        <strain evidence="7 10">AM22-21LB</strain>
        <strain evidence="6 9">AM37-1AC</strain>
        <strain evidence="5 11">AM43-11</strain>
    </source>
</reference>